<dbReference type="EMBL" id="LHPF02000004">
    <property type="protein sequence ID" value="PSC74398.1"/>
    <property type="molecule type" value="Genomic_DNA"/>
</dbReference>
<dbReference type="InterPro" id="IPR040362">
    <property type="entry name" value="RELCH"/>
</dbReference>
<dbReference type="InterPro" id="IPR021133">
    <property type="entry name" value="HEAT_type_2"/>
</dbReference>
<dbReference type="AlphaFoldDB" id="A0A2P6VJZ5"/>
<dbReference type="InterPro" id="IPR011989">
    <property type="entry name" value="ARM-like"/>
</dbReference>
<evidence type="ECO:0000313" key="4">
    <source>
        <dbReference type="EMBL" id="PSC74398.1"/>
    </source>
</evidence>
<comment type="caution">
    <text evidence="4">The sequence shown here is derived from an EMBL/GenBank/DDBJ whole genome shotgun (WGS) entry which is preliminary data.</text>
</comment>
<feature type="region of interest" description="Disordered" evidence="3">
    <location>
        <begin position="410"/>
        <end position="438"/>
    </location>
</feature>
<accession>A0A2P6VJZ5</accession>
<sequence>MDGEAPDGDQSFACGTAEQAVSFLLSRNYLLTALELVHEAGEAGLGQEVEPLLLPVLQDPRLFPPEAVSACNPQGAVAFLAVAHERQQQLSQIQYELAVTKEDLAALRAQLAAQQAQQQGEQTPPQQAVGGEAAYGAGAASGAETRQLTMPQLAVLNRAVLAHLQAHGYQLAALSLSKEAALPAAAAAAAAAAATATAGAPAELVPALLALCQEHPEPAGRRQLAGLLFNLIKKPNTAQRALITGACVQLARRVGGSRLMLDLLPHLHGHVHHELLERRLLVAEAAAALAPHLPRPQAASTVLSLVEVLLQDSQAQVRCRAVAALAALPAALGPGDTNAAPDVLRLLLRAAADGSGDMGKALQAEALPAVLGWLERSELLLTLLLPQIFNELHKVLNHCPAVAGMQEASHANGNAGALPRSVPAGVQSQADSPQPKHSGQHEAACIAAWVQAGEWPEAWPTLEYMATSAVPQLLRVALMVYPTSGVLIQRMGAALKTTCLAFEEQFVAAAVAPQLAAAAGLPNWLPNSTHADSAALRERLAAAGLLEPPAAPAAQLAGMACALPLLLSAVLPYAGNRALCACLRRLCTDGGSGSGEVWALQHPRPLVAAVRCAVEVASVQAEIFGILWELAASKQEGPRQAAALLAGAAAPALHPRQVMHQLLPLLSTLGHDASAVTRQLSLAAAAAVFAGLPGETELQEALQCTLDDVLIAGGHSAELTLFSTLAPAAGAASAPQLEWLLQRLLLMLAAMHQRGATGKSPAELAEAAEAAFVALRQIEAHEFTEQRLHMHFLAALAALQREGDLLGPVQRDALAAMLEDHEAALAAASTAGTAAGTSSAALQPLRACAADGR</sequence>
<dbReference type="GO" id="GO:0032367">
    <property type="term" value="P:intracellular cholesterol transport"/>
    <property type="evidence" value="ECO:0007669"/>
    <property type="project" value="InterPro"/>
</dbReference>
<dbReference type="InterPro" id="IPR016024">
    <property type="entry name" value="ARM-type_fold"/>
</dbReference>
<dbReference type="STRING" id="554055.A0A2P6VJZ5"/>
<protein>
    <submittedName>
        <fullName evidence="4">LisH domain and HEAT repeat-containing KIAA1468-like protein</fullName>
    </submittedName>
</protein>
<feature type="compositionally biased region" description="Polar residues" evidence="3">
    <location>
        <begin position="426"/>
        <end position="437"/>
    </location>
</feature>
<proteinExistence type="predicted"/>
<dbReference type="Gene3D" id="1.25.10.10">
    <property type="entry name" value="Leucine-rich Repeat Variant"/>
    <property type="match status" value="1"/>
</dbReference>
<keyword evidence="5" id="KW-1185">Reference proteome</keyword>
<evidence type="ECO:0000313" key="5">
    <source>
        <dbReference type="Proteomes" id="UP000239649"/>
    </source>
</evidence>
<dbReference type="OrthoDB" id="543570at2759"/>
<dbReference type="Proteomes" id="UP000239649">
    <property type="component" value="Unassembled WGS sequence"/>
</dbReference>
<dbReference type="PROSITE" id="PS50077">
    <property type="entry name" value="HEAT_REPEAT"/>
    <property type="match status" value="1"/>
</dbReference>
<organism evidence="4 5">
    <name type="scientific">Micractinium conductrix</name>
    <dbReference type="NCBI Taxonomy" id="554055"/>
    <lineage>
        <taxon>Eukaryota</taxon>
        <taxon>Viridiplantae</taxon>
        <taxon>Chlorophyta</taxon>
        <taxon>core chlorophytes</taxon>
        <taxon>Trebouxiophyceae</taxon>
        <taxon>Chlorellales</taxon>
        <taxon>Chlorellaceae</taxon>
        <taxon>Chlorella clade</taxon>
        <taxon>Micractinium</taxon>
    </lineage>
</organism>
<dbReference type="SUPFAM" id="SSF48371">
    <property type="entry name" value="ARM repeat"/>
    <property type="match status" value="1"/>
</dbReference>
<dbReference type="PROSITE" id="PS50896">
    <property type="entry name" value="LISH"/>
    <property type="match status" value="1"/>
</dbReference>
<reference evidence="4 5" key="1">
    <citation type="journal article" date="2018" name="Plant J.">
        <title>Genome sequences of Chlorella sorokiniana UTEX 1602 and Micractinium conductrix SAG 241.80: implications to maltose excretion by a green alga.</title>
        <authorList>
            <person name="Arriola M.B."/>
            <person name="Velmurugan N."/>
            <person name="Zhang Y."/>
            <person name="Plunkett M.H."/>
            <person name="Hondzo H."/>
            <person name="Barney B.M."/>
        </authorList>
    </citation>
    <scope>NUCLEOTIDE SEQUENCE [LARGE SCALE GENOMIC DNA]</scope>
    <source>
        <strain evidence="4 5">SAG 241.80</strain>
    </source>
</reference>
<feature type="coiled-coil region" evidence="2">
    <location>
        <begin position="90"/>
        <end position="117"/>
    </location>
</feature>
<evidence type="ECO:0000256" key="1">
    <source>
        <dbReference type="PROSITE-ProRule" id="PRU00103"/>
    </source>
</evidence>
<dbReference type="GO" id="GO:0005802">
    <property type="term" value="C:trans-Golgi network"/>
    <property type="evidence" value="ECO:0007669"/>
    <property type="project" value="InterPro"/>
</dbReference>
<name>A0A2P6VJZ5_9CHLO</name>
<dbReference type="GO" id="GO:0055037">
    <property type="term" value="C:recycling endosome"/>
    <property type="evidence" value="ECO:0007669"/>
    <property type="project" value="TreeGrafter"/>
</dbReference>
<evidence type="ECO:0000256" key="2">
    <source>
        <dbReference type="SAM" id="Coils"/>
    </source>
</evidence>
<dbReference type="InterPro" id="IPR006594">
    <property type="entry name" value="LisH"/>
</dbReference>
<feature type="repeat" description="HEAT" evidence="1">
    <location>
        <begin position="302"/>
        <end position="339"/>
    </location>
</feature>
<dbReference type="PANTHER" id="PTHR32059">
    <property type="entry name" value="RAB11-BINDING PROTEIN RELCH"/>
    <property type="match status" value="1"/>
</dbReference>
<keyword evidence="2" id="KW-0175">Coiled coil</keyword>
<dbReference type="PANTHER" id="PTHR32059:SF0">
    <property type="entry name" value="RAB11-BINDING PROTEIN RELCH"/>
    <property type="match status" value="1"/>
</dbReference>
<gene>
    <name evidence="4" type="ORF">C2E20_2089</name>
</gene>
<evidence type="ECO:0000256" key="3">
    <source>
        <dbReference type="SAM" id="MobiDB-lite"/>
    </source>
</evidence>